<sequence>MDKSEGIQVGDKVVILHPSHIAGKTGFIYAREVFSDEEVSKRWIIRIDSEDIMVSLNPKEFELLAEH</sequence>
<organism evidence="1 2">
    <name type="scientific">Plectonema cf. radiosum LEGE 06105</name>
    <dbReference type="NCBI Taxonomy" id="945769"/>
    <lineage>
        <taxon>Bacteria</taxon>
        <taxon>Bacillati</taxon>
        <taxon>Cyanobacteriota</taxon>
        <taxon>Cyanophyceae</taxon>
        <taxon>Oscillatoriophycideae</taxon>
        <taxon>Oscillatoriales</taxon>
        <taxon>Microcoleaceae</taxon>
        <taxon>Plectonema</taxon>
    </lineage>
</organism>
<dbReference type="RefSeq" id="WP_193925645.1">
    <property type="nucleotide sequence ID" value="NZ_JADEWL010000209.1"/>
</dbReference>
<keyword evidence="2" id="KW-1185">Reference proteome</keyword>
<dbReference type="Proteomes" id="UP000620559">
    <property type="component" value="Unassembled WGS sequence"/>
</dbReference>
<dbReference type="AlphaFoldDB" id="A0A8J7F5B8"/>
<evidence type="ECO:0000313" key="2">
    <source>
        <dbReference type="Proteomes" id="UP000620559"/>
    </source>
</evidence>
<proteinExistence type="predicted"/>
<gene>
    <name evidence="1" type="ORF">IQ247_29970</name>
</gene>
<protein>
    <submittedName>
        <fullName evidence="1">Uncharacterized protein</fullName>
    </submittedName>
</protein>
<comment type="caution">
    <text evidence="1">The sequence shown here is derived from an EMBL/GenBank/DDBJ whole genome shotgun (WGS) entry which is preliminary data.</text>
</comment>
<accession>A0A8J7F5B8</accession>
<reference evidence="1" key="1">
    <citation type="submission" date="2020-10" db="EMBL/GenBank/DDBJ databases">
        <authorList>
            <person name="Castelo-Branco R."/>
            <person name="Eusebio N."/>
            <person name="Adriana R."/>
            <person name="Vieira A."/>
            <person name="Brugerolle De Fraissinette N."/>
            <person name="Rezende De Castro R."/>
            <person name="Schneider M.P."/>
            <person name="Vasconcelos V."/>
            <person name="Leao P.N."/>
        </authorList>
    </citation>
    <scope>NUCLEOTIDE SEQUENCE</scope>
    <source>
        <strain evidence="1">LEGE 06105</strain>
    </source>
</reference>
<name>A0A8J7F5B8_9CYAN</name>
<dbReference type="EMBL" id="JADEWL010000209">
    <property type="protein sequence ID" value="MBE9216831.1"/>
    <property type="molecule type" value="Genomic_DNA"/>
</dbReference>
<evidence type="ECO:0000313" key="1">
    <source>
        <dbReference type="EMBL" id="MBE9216831.1"/>
    </source>
</evidence>